<gene>
    <name evidence="2" type="ORF">NSA23_01745</name>
</gene>
<protein>
    <submittedName>
        <fullName evidence="2">Lysine exporter LysO family protein</fullName>
    </submittedName>
</protein>
<dbReference type="GO" id="GO:0015661">
    <property type="term" value="F:L-lysine efflux transmembrane transporter activity"/>
    <property type="evidence" value="ECO:0007669"/>
    <property type="project" value="InterPro"/>
</dbReference>
<evidence type="ECO:0000313" key="2">
    <source>
        <dbReference type="EMBL" id="MCR2042831.1"/>
    </source>
</evidence>
<reference evidence="2" key="1">
    <citation type="submission" date="2022-07" db="EMBL/GenBank/DDBJ databases">
        <title>Enhanced cultured diversity of the mouse gut microbiota enables custom-made synthetic communities.</title>
        <authorList>
            <person name="Afrizal A."/>
        </authorList>
    </citation>
    <scope>NUCLEOTIDE SEQUENCE</scope>
    <source>
        <strain evidence="2">DSM 29482</strain>
    </source>
</reference>
<keyword evidence="1" id="KW-0812">Transmembrane</keyword>
<keyword evidence="1" id="KW-0472">Membrane</keyword>
<dbReference type="PANTHER" id="PTHR35804">
    <property type="entry name" value="LYSINE EXPORTER LYSO"/>
    <property type="match status" value="1"/>
</dbReference>
<feature type="transmembrane region" description="Helical" evidence="1">
    <location>
        <begin position="130"/>
        <end position="154"/>
    </location>
</feature>
<dbReference type="GO" id="GO:0005886">
    <property type="term" value="C:plasma membrane"/>
    <property type="evidence" value="ECO:0007669"/>
    <property type="project" value="TreeGrafter"/>
</dbReference>
<feature type="transmembrane region" description="Helical" evidence="1">
    <location>
        <begin position="174"/>
        <end position="195"/>
    </location>
</feature>
<dbReference type="OrthoDB" id="371078at2"/>
<feature type="transmembrane region" description="Helical" evidence="1">
    <location>
        <begin position="24"/>
        <end position="43"/>
    </location>
</feature>
<evidence type="ECO:0000256" key="1">
    <source>
        <dbReference type="SAM" id="Phobius"/>
    </source>
</evidence>
<evidence type="ECO:0000313" key="3">
    <source>
        <dbReference type="Proteomes" id="UP001142078"/>
    </source>
</evidence>
<dbReference type="RefSeq" id="WP_042681599.1">
    <property type="nucleotide sequence ID" value="NZ_CABKTM010000043.1"/>
</dbReference>
<name>A0A9X2MKA7_9FIRM</name>
<feature type="transmembrane region" description="Helical" evidence="1">
    <location>
        <begin position="64"/>
        <end position="88"/>
    </location>
</feature>
<dbReference type="PANTHER" id="PTHR35804:SF1">
    <property type="entry name" value="LYSINE EXPORTER LYSO"/>
    <property type="match status" value="1"/>
</dbReference>
<keyword evidence="1" id="KW-1133">Transmembrane helix</keyword>
<dbReference type="InterPro" id="IPR005642">
    <property type="entry name" value="LysO"/>
</dbReference>
<dbReference type="AlphaFoldDB" id="A0A9X2MKA7"/>
<organism evidence="2 3">
    <name type="scientific">Anaerosalibacter massiliensis</name>
    <dbReference type="NCBI Taxonomy" id="1347392"/>
    <lineage>
        <taxon>Bacteria</taxon>
        <taxon>Bacillati</taxon>
        <taxon>Bacillota</taxon>
        <taxon>Tissierellia</taxon>
        <taxon>Tissierellales</taxon>
        <taxon>Sporanaerobacteraceae</taxon>
        <taxon>Anaerosalibacter</taxon>
    </lineage>
</organism>
<dbReference type="Pfam" id="PF03956">
    <property type="entry name" value="Lys_export"/>
    <property type="match status" value="1"/>
</dbReference>
<proteinExistence type="predicted"/>
<feature type="transmembrane region" description="Helical" evidence="1">
    <location>
        <begin position="100"/>
        <end position="123"/>
    </location>
</feature>
<sequence length="197" mass="20964">MSLSIILAVVLGIGVGYFLIPDCFFSYTGIITDIGLCLLLFFAGMDIGKQKGVFKDLKKMGFRILLVPLMIIIGSIFGSIVGGFLLKMPINESGAVGAGLGWYTLSSVMLTNYSTELSAIAFLTNVVREIIALIVVPLIARYIGYLECIAPCGATAMDTALPVVSRSTNSQTTIISFVSGVILSLVVPILVSIMIKI</sequence>
<accession>A0A9X2MKA7</accession>
<keyword evidence="3" id="KW-1185">Reference proteome</keyword>
<dbReference type="EMBL" id="JANJZL010000001">
    <property type="protein sequence ID" value="MCR2042831.1"/>
    <property type="molecule type" value="Genomic_DNA"/>
</dbReference>
<comment type="caution">
    <text evidence="2">The sequence shown here is derived from an EMBL/GenBank/DDBJ whole genome shotgun (WGS) entry which is preliminary data.</text>
</comment>
<dbReference type="Proteomes" id="UP001142078">
    <property type="component" value="Unassembled WGS sequence"/>
</dbReference>